<dbReference type="PRINTS" id="PR00146">
    <property type="entry name" value="DHPICSNTHASE"/>
</dbReference>
<protein>
    <recommendedName>
        <fullName evidence="4 12">4-hydroxy-tetrahydrodipicolinate synthase</fullName>
        <shortName evidence="12">HTPA synthase</shortName>
        <ecNumber evidence="4 12">4.3.3.7</ecNumber>
    </recommendedName>
</protein>
<dbReference type="GO" id="GO:0009089">
    <property type="term" value="P:lysine biosynthetic process via diaminopimelate"/>
    <property type="evidence" value="ECO:0007669"/>
    <property type="project" value="UniProtKB-UniRule"/>
</dbReference>
<proteinExistence type="inferred from homology"/>
<evidence type="ECO:0000256" key="4">
    <source>
        <dbReference type="ARBA" id="ARBA00012086"/>
    </source>
</evidence>
<feature type="binding site" evidence="12 15">
    <location>
        <position position="48"/>
    </location>
    <ligand>
        <name>pyruvate</name>
        <dbReference type="ChEBI" id="CHEBI:15361"/>
    </ligand>
</feature>
<dbReference type="PROSITE" id="PS00665">
    <property type="entry name" value="DHDPS_1"/>
    <property type="match status" value="1"/>
</dbReference>
<dbReference type="PANTHER" id="PTHR12128">
    <property type="entry name" value="DIHYDRODIPICOLINATE SYNTHASE"/>
    <property type="match status" value="1"/>
</dbReference>
<comment type="similarity">
    <text evidence="3 12 13">Belongs to the DapA family.</text>
</comment>
<dbReference type="GO" id="GO:0019877">
    <property type="term" value="P:diaminopimelate biosynthetic process"/>
    <property type="evidence" value="ECO:0007669"/>
    <property type="project" value="UniProtKB-UniRule"/>
</dbReference>
<dbReference type="UniPathway" id="UPA00034">
    <property type="reaction ID" value="UER00017"/>
</dbReference>
<evidence type="ECO:0000256" key="10">
    <source>
        <dbReference type="ARBA" id="ARBA00023270"/>
    </source>
</evidence>
<evidence type="ECO:0000256" key="13">
    <source>
        <dbReference type="PIRNR" id="PIRNR001365"/>
    </source>
</evidence>
<name>A0A494RH60_9CAUL</name>
<feature type="site" description="Part of a proton relay during catalysis" evidence="12">
    <location>
        <position position="47"/>
    </location>
</feature>
<evidence type="ECO:0000313" key="17">
    <source>
        <dbReference type="Proteomes" id="UP000276984"/>
    </source>
</evidence>
<dbReference type="GO" id="GO:0008840">
    <property type="term" value="F:4-hydroxy-tetrahydrodipicolinate synthase activity"/>
    <property type="evidence" value="ECO:0007669"/>
    <property type="project" value="UniProtKB-UniRule"/>
</dbReference>
<dbReference type="Gene3D" id="3.20.20.70">
    <property type="entry name" value="Aldolase class I"/>
    <property type="match status" value="1"/>
</dbReference>
<dbReference type="PIRSF" id="PIRSF001365">
    <property type="entry name" value="DHDPS"/>
    <property type="match status" value="1"/>
</dbReference>
<dbReference type="EMBL" id="CP032707">
    <property type="protein sequence ID" value="AYG95847.1"/>
    <property type="molecule type" value="Genomic_DNA"/>
</dbReference>
<evidence type="ECO:0000256" key="9">
    <source>
        <dbReference type="ARBA" id="ARBA00023239"/>
    </source>
</evidence>
<dbReference type="InterPro" id="IPR002220">
    <property type="entry name" value="DapA-like"/>
</dbReference>
<keyword evidence="8 12" id="KW-0457">Lysine biosynthesis</keyword>
<dbReference type="PROSITE" id="PS00666">
    <property type="entry name" value="DHDPS_2"/>
    <property type="match status" value="1"/>
</dbReference>
<dbReference type="InterPro" id="IPR013785">
    <property type="entry name" value="Aldolase_TIM"/>
</dbReference>
<keyword evidence="17" id="KW-1185">Reference proteome</keyword>
<evidence type="ECO:0000256" key="5">
    <source>
        <dbReference type="ARBA" id="ARBA00022490"/>
    </source>
</evidence>
<evidence type="ECO:0000256" key="15">
    <source>
        <dbReference type="PIRSR" id="PIRSR001365-2"/>
    </source>
</evidence>
<sequence>MTAPLFKGVITALITPLRDGNVDEAAFKRLLERQIAAGVHGVVPMGTTGESATLHLDEHKRVVEQCVEIAAGRIRVIAGAGSSATDKAIELTRFAKTVGADGALVVTPYYNRPSQAGMQAHFEALADAVQLPILLYNVPGRTGVDLANETVAALSAHPNIVGIKDATGEIARASWMRANIAGAFDLISGDDSSYLGYAAHGGVGVISVTSNVAPEAMVALHEAVQAGDLATARAWQERLIGLHKALFLDNSPSPTKYALAKLGLCTEEVRLPLAPTADAVKPAIEKALAEAGIA</sequence>
<dbReference type="CDD" id="cd00950">
    <property type="entry name" value="DHDPS"/>
    <property type="match status" value="1"/>
</dbReference>
<dbReference type="OrthoDB" id="9782828at2"/>
<dbReference type="HAMAP" id="MF_00418">
    <property type="entry name" value="DapA"/>
    <property type="match status" value="1"/>
</dbReference>
<keyword evidence="5 12" id="KW-0963">Cytoplasm</keyword>
<organism evidence="16 17">
    <name type="scientific">Brevundimonas naejangsanensis</name>
    <dbReference type="NCBI Taxonomy" id="588932"/>
    <lineage>
        <taxon>Bacteria</taxon>
        <taxon>Pseudomonadati</taxon>
        <taxon>Pseudomonadota</taxon>
        <taxon>Alphaproteobacteria</taxon>
        <taxon>Caulobacterales</taxon>
        <taxon>Caulobacteraceae</taxon>
        <taxon>Brevundimonas</taxon>
    </lineage>
</organism>
<dbReference type="SMART" id="SM01130">
    <property type="entry name" value="DHDPS"/>
    <property type="match status" value="1"/>
</dbReference>
<reference evidence="16 17" key="1">
    <citation type="submission" date="2018-10" db="EMBL/GenBank/DDBJ databases">
        <title>Complete genome sequence of Brevundimonas naejangsanensis BRV3.</title>
        <authorList>
            <person name="Berrios L."/>
            <person name="Ely B."/>
        </authorList>
    </citation>
    <scope>NUCLEOTIDE SEQUENCE [LARGE SCALE GENOMIC DNA]</scope>
    <source>
        <strain evidence="16 17">BRV3</strain>
    </source>
</reference>
<dbReference type="Pfam" id="PF00701">
    <property type="entry name" value="DHDPS"/>
    <property type="match status" value="1"/>
</dbReference>
<keyword evidence="7 12" id="KW-0220">Diaminopimelate biosynthesis</keyword>
<evidence type="ECO:0000256" key="8">
    <source>
        <dbReference type="ARBA" id="ARBA00023154"/>
    </source>
</evidence>
<dbReference type="RefSeq" id="WP_121482981.1">
    <property type="nucleotide sequence ID" value="NZ_CP032707.1"/>
</dbReference>
<evidence type="ECO:0000256" key="1">
    <source>
        <dbReference type="ARBA" id="ARBA00003294"/>
    </source>
</evidence>
<dbReference type="PANTHER" id="PTHR12128:SF66">
    <property type="entry name" value="4-HYDROXY-2-OXOGLUTARATE ALDOLASE, MITOCHONDRIAL"/>
    <property type="match status" value="1"/>
</dbReference>
<dbReference type="EC" id="4.3.3.7" evidence="4 12"/>
<dbReference type="NCBIfam" id="TIGR00674">
    <property type="entry name" value="dapA"/>
    <property type="match status" value="1"/>
</dbReference>
<keyword evidence="6 12" id="KW-0028">Amino-acid biosynthesis</keyword>
<dbReference type="Proteomes" id="UP000276984">
    <property type="component" value="Chromosome"/>
</dbReference>
<keyword evidence="10 12" id="KW-0704">Schiff base</keyword>
<evidence type="ECO:0000256" key="3">
    <source>
        <dbReference type="ARBA" id="ARBA00007592"/>
    </source>
</evidence>
<dbReference type="InterPro" id="IPR005263">
    <property type="entry name" value="DapA"/>
</dbReference>
<feature type="active site" description="Proton donor/acceptor" evidence="12 14">
    <location>
        <position position="136"/>
    </location>
</feature>
<comment type="caution">
    <text evidence="12">Was originally thought to be a dihydrodipicolinate synthase (DHDPS), catalyzing the condensation of (S)-aspartate-beta-semialdehyde [(S)-ASA] and pyruvate to dihydrodipicolinate (DHDP). However, it was shown in E.coli that the product of the enzymatic reaction is not dihydrodipicolinate but in fact (4S)-4-hydroxy-2,3,4,5-tetrahydro-(2S)-dipicolinic acid (HTPA), and that the consecutive dehydration reaction leading to DHDP is not spontaneous but catalyzed by DapB.</text>
</comment>
<dbReference type="AlphaFoldDB" id="A0A494RH60"/>
<accession>A0A494RH60</accession>
<comment type="pathway">
    <text evidence="2 12">Amino-acid biosynthesis; L-lysine biosynthesis via DAP pathway; (S)-tetrahydrodipicolinate from L-aspartate: step 3/4.</text>
</comment>
<dbReference type="GO" id="GO:0005829">
    <property type="term" value="C:cytosol"/>
    <property type="evidence" value="ECO:0007669"/>
    <property type="project" value="TreeGrafter"/>
</dbReference>
<feature type="site" description="Part of a proton relay during catalysis" evidence="12">
    <location>
        <position position="110"/>
    </location>
</feature>
<evidence type="ECO:0000256" key="14">
    <source>
        <dbReference type="PIRSR" id="PIRSR001365-1"/>
    </source>
</evidence>
<evidence type="ECO:0000256" key="11">
    <source>
        <dbReference type="ARBA" id="ARBA00047836"/>
    </source>
</evidence>
<feature type="binding site" evidence="12 15">
    <location>
        <position position="206"/>
    </location>
    <ligand>
        <name>pyruvate</name>
        <dbReference type="ChEBI" id="CHEBI:15361"/>
    </ligand>
</feature>
<comment type="function">
    <text evidence="1 12">Catalyzes the condensation of (S)-aspartate-beta-semialdehyde [(S)-ASA] and pyruvate to 4-hydroxy-tetrahydrodipicolinate (HTPA).</text>
</comment>
<comment type="catalytic activity">
    <reaction evidence="11 12">
        <text>L-aspartate 4-semialdehyde + pyruvate = (2S,4S)-4-hydroxy-2,3,4,5-tetrahydrodipicolinate + H2O + H(+)</text>
        <dbReference type="Rhea" id="RHEA:34171"/>
        <dbReference type="ChEBI" id="CHEBI:15361"/>
        <dbReference type="ChEBI" id="CHEBI:15377"/>
        <dbReference type="ChEBI" id="CHEBI:15378"/>
        <dbReference type="ChEBI" id="CHEBI:67139"/>
        <dbReference type="ChEBI" id="CHEBI:537519"/>
        <dbReference type="EC" id="4.3.3.7"/>
    </reaction>
</comment>
<evidence type="ECO:0000256" key="2">
    <source>
        <dbReference type="ARBA" id="ARBA00005120"/>
    </source>
</evidence>
<feature type="active site" description="Schiff-base intermediate with substrate" evidence="12 14">
    <location>
        <position position="164"/>
    </location>
</feature>
<dbReference type="InterPro" id="IPR020624">
    <property type="entry name" value="Schiff_base-form_aldolases_CS"/>
</dbReference>
<keyword evidence="9 12" id="KW-0456">Lyase</keyword>
<dbReference type="InterPro" id="IPR020625">
    <property type="entry name" value="Schiff_base-form_aldolases_AS"/>
</dbReference>
<comment type="subcellular location">
    <subcellularLocation>
        <location evidence="12">Cytoplasm</location>
    </subcellularLocation>
</comment>
<evidence type="ECO:0000256" key="7">
    <source>
        <dbReference type="ARBA" id="ARBA00022915"/>
    </source>
</evidence>
<evidence type="ECO:0000313" key="16">
    <source>
        <dbReference type="EMBL" id="AYG95847.1"/>
    </source>
</evidence>
<dbReference type="SUPFAM" id="SSF51569">
    <property type="entry name" value="Aldolase"/>
    <property type="match status" value="1"/>
</dbReference>
<gene>
    <name evidence="12" type="primary">dapA</name>
    <name evidence="16" type="ORF">D8I30_12195</name>
</gene>
<evidence type="ECO:0000256" key="6">
    <source>
        <dbReference type="ARBA" id="ARBA00022605"/>
    </source>
</evidence>
<comment type="subunit">
    <text evidence="12">Homotetramer; dimer of dimers.</text>
</comment>
<evidence type="ECO:0000256" key="12">
    <source>
        <dbReference type="HAMAP-Rule" id="MF_00418"/>
    </source>
</evidence>